<name>A0A143PHK0_LUTPR</name>
<comment type="catalytic activity">
    <reaction evidence="1 10">
        <text>Transfers a segment of a (1-&gt;4)-alpha-D-glucan chain to a primary hydroxy group in a similar glucan chain.</text>
        <dbReference type="EC" id="2.4.1.18"/>
    </reaction>
</comment>
<organism evidence="13 14">
    <name type="scientific">Luteitalea pratensis</name>
    <dbReference type="NCBI Taxonomy" id="1855912"/>
    <lineage>
        <taxon>Bacteria</taxon>
        <taxon>Pseudomonadati</taxon>
        <taxon>Acidobacteriota</taxon>
        <taxon>Vicinamibacteria</taxon>
        <taxon>Vicinamibacterales</taxon>
        <taxon>Vicinamibacteraceae</taxon>
        <taxon>Luteitalea</taxon>
    </lineage>
</organism>
<dbReference type="SUPFAM" id="SSF51011">
    <property type="entry name" value="Glycosyl hydrolase domain"/>
    <property type="match status" value="1"/>
</dbReference>
<dbReference type="GO" id="GO:0043169">
    <property type="term" value="F:cation binding"/>
    <property type="evidence" value="ECO:0007669"/>
    <property type="project" value="InterPro"/>
</dbReference>
<dbReference type="InterPro" id="IPR054169">
    <property type="entry name" value="GlgB_N"/>
</dbReference>
<dbReference type="InterPro" id="IPR013780">
    <property type="entry name" value="Glyco_hydro_b"/>
</dbReference>
<reference evidence="13 14" key="1">
    <citation type="journal article" date="2016" name="Genome Announc.">
        <title>First Complete Genome Sequence of a Subdivision 6 Acidobacterium Strain.</title>
        <authorList>
            <person name="Huang S."/>
            <person name="Vieira S."/>
            <person name="Bunk B."/>
            <person name="Riedel T."/>
            <person name="Sproer C."/>
            <person name="Overmann J."/>
        </authorList>
    </citation>
    <scope>NUCLEOTIDE SEQUENCE [LARGE SCALE GENOMIC DNA]</scope>
    <source>
        <strain evidence="14">DSM 100886 HEG_-6_39</strain>
    </source>
</reference>
<evidence type="ECO:0000256" key="3">
    <source>
        <dbReference type="ARBA" id="ARBA00004964"/>
    </source>
</evidence>
<dbReference type="SUPFAM" id="SSF51445">
    <property type="entry name" value="(Trans)glycosidases"/>
    <property type="match status" value="1"/>
</dbReference>
<dbReference type="FunFam" id="2.60.40.10:FF:000169">
    <property type="entry name" value="1,4-alpha-glucan branching enzyme GlgB"/>
    <property type="match status" value="1"/>
</dbReference>
<evidence type="ECO:0000256" key="11">
    <source>
        <dbReference type="PIRSR" id="PIRSR000463-1"/>
    </source>
</evidence>
<reference evidence="14" key="2">
    <citation type="submission" date="2016-04" db="EMBL/GenBank/DDBJ databases">
        <title>First Complete Genome Sequence of a Subdivision 6 Acidobacterium.</title>
        <authorList>
            <person name="Huang S."/>
            <person name="Vieira S."/>
            <person name="Bunk B."/>
            <person name="Riedel T."/>
            <person name="Sproeer C."/>
            <person name="Overmann J."/>
        </authorList>
    </citation>
    <scope>NUCLEOTIDE SEQUENCE [LARGE SCALE GENOMIC DNA]</scope>
    <source>
        <strain evidence="14">DSM 100886 HEG_-6_39</strain>
    </source>
</reference>
<keyword evidence="14" id="KW-1185">Reference proteome</keyword>
<evidence type="ECO:0000256" key="2">
    <source>
        <dbReference type="ARBA" id="ARBA00002953"/>
    </source>
</evidence>
<dbReference type="Gene3D" id="2.60.40.1180">
    <property type="entry name" value="Golgi alpha-mannosidase II"/>
    <property type="match status" value="1"/>
</dbReference>
<dbReference type="Pfam" id="PF00128">
    <property type="entry name" value="Alpha-amylase"/>
    <property type="match status" value="1"/>
</dbReference>
<dbReference type="Proteomes" id="UP000076079">
    <property type="component" value="Chromosome"/>
</dbReference>
<dbReference type="GO" id="GO:0004553">
    <property type="term" value="F:hydrolase activity, hydrolyzing O-glycosyl compounds"/>
    <property type="evidence" value="ECO:0007669"/>
    <property type="project" value="InterPro"/>
</dbReference>
<dbReference type="KEGG" id="abac:LuPra_01079"/>
<feature type="domain" description="Glycosyl hydrolase family 13 catalytic" evidence="12">
    <location>
        <begin position="254"/>
        <end position="614"/>
    </location>
</feature>
<dbReference type="InterPro" id="IPR044143">
    <property type="entry name" value="GlgB_N_E_set_prok"/>
</dbReference>
<dbReference type="CDD" id="cd02855">
    <property type="entry name" value="E_set_GBE_prok_N"/>
    <property type="match status" value="1"/>
</dbReference>
<dbReference type="RefSeq" id="WP_110169788.1">
    <property type="nucleotide sequence ID" value="NZ_CP015136.1"/>
</dbReference>
<dbReference type="Gene3D" id="3.20.20.80">
    <property type="entry name" value="Glycosidases"/>
    <property type="match status" value="1"/>
</dbReference>
<dbReference type="PANTHER" id="PTHR43651">
    <property type="entry name" value="1,4-ALPHA-GLUCAN-BRANCHING ENZYME"/>
    <property type="match status" value="1"/>
</dbReference>
<dbReference type="SMART" id="SM00642">
    <property type="entry name" value="Aamy"/>
    <property type="match status" value="1"/>
</dbReference>
<sequence>MVTFLDPSLRSILNATHGDPFAVLGPHVQRGRLVIRAFLPRASAVRAIVAGASRSGHDMAVKHPEGLFEVTIDDVTTLAPYRFEVTWRDSGEVTIVEDPYRFGLLLGDLDLYLIGEGRHQQLNRVLGAHPAVIDHVAGTRFAVWAPNARRVSVVGDWNGWDGRVQPMRQRLPQGVWELFVPGVAAGARYKFELAPAAGGPPFLKADPCAAAGEHPPATASVVCGESEHVWQDGEWIAQRALRREALDQPMAIYEVHLGSWARSADGEFLSYAELATRLAAHVQRIGFTHVELLPVLEFPYDGSWGYQVTGFFAPTSRFGSPDDFRAFVDTLHRAGIGVILDWVPGHFPKDAHGLARFDGTALYEHADPRQGEHMDWGTLIFNYGRNEVRNFLTASALAWIEDFHLDGLRVDAVASMLYLDYSRNEGEWVPNAYGGRENLDAVSFLQQLNALVHERHPGVVTIAEESTAWPGVSRPVHLGGLGFTYKWNMGWMHDILTYASKDAIHRRWEHTHLTFSMLYAYNENFVLPFSHDEVVHGKRSLIDKMPGDSWQKAANLRALYGYMFTHPGKKLLFQGCEFGQWREWNHAESLPWFLLDHAPHDGILRFVGDLAHLYRREPSLYQRDYDYTGFQWIDCNDNENSVISYIRRATDHNDLVVVVMNFTPVPRERYVVGVPRAGRYDEILNSDASSYGGSNMGNGGHVMTIGEPAHGHAQSLSVSLPPLSCLVLKPS</sequence>
<dbReference type="AlphaFoldDB" id="A0A143PHK0"/>
<dbReference type="SUPFAM" id="SSF81296">
    <property type="entry name" value="E set domains"/>
    <property type="match status" value="2"/>
</dbReference>
<comment type="pathway">
    <text evidence="3 10">Glycan biosynthesis; glycogen biosynthesis.</text>
</comment>
<dbReference type="HAMAP" id="MF_00685">
    <property type="entry name" value="GlgB"/>
    <property type="match status" value="1"/>
</dbReference>
<feature type="active site" description="Proton donor" evidence="10 11">
    <location>
        <position position="464"/>
    </location>
</feature>
<dbReference type="Pfam" id="PF02922">
    <property type="entry name" value="CBM_48"/>
    <property type="match status" value="1"/>
</dbReference>
<dbReference type="InterPro" id="IPR014756">
    <property type="entry name" value="Ig_E-set"/>
</dbReference>
<dbReference type="PANTHER" id="PTHR43651:SF3">
    <property type="entry name" value="1,4-ALPHA-GLUCAN-BRANCHING ENZYME"/>
    <property type="match status" value="1"/>
</dbReference>
<evidence type="ECO:0000256" key="7">
    <source>
        <dbReference type="ARBA" id="ARBA00022679"/>
    </source>
</evidence>
<comment type="subunit">
    <text evidence="10">Monomer.</text>
</comment>
<protein>
    <recommendedName>
        <fullName evidence="10">1,4-alpha-glucan branching enzyme GlgB</fullName>
        <ecNumber evidence="10">2.4.1.18</ecNumber>
    </recommendedName>
    <alternativeName>
        <fullName evidence="10">1,4-alpha-D-glucan:1,4-alpha-D-glucan 6-glucosyl-transferase</fullName>
    </alternativeName>
    <alternativeName>
        <fullName evidence="10">Alpha-(1-&gt;4)-glucan branching enzyme</fullName>
    </alternativeName>
    <alternativeName>
        <fullName evidence="10">Glycogen branching enzyme</fullName>
        <shortName evidence="10">BE</shortName>
    </alternativeName>
</protein>
<gene>
    <name evidence="10 13" type="primary">glgB</name>
    <name evidence="13" type="ORF">LuPra_01079</name>
</gene>
<evidence type="ECO:0000313" key="13">
    <source>
        <dbReference type="EMBL" id="AMY07896.1"/>
    </source>
</evidence>
<dbReference type="NCBIfam" id="NF008967">
    <property type="entry name" value="PRK12313.1"/>
    <property type="match status" value="1"/>
</dbReference>
<comment type="similarity">
    <text evidence="4 10">Belongs to the glycosyl hydrolase 13 family. GlgB subfamily.</text>
</comment>
<dbReference type="InterPro" id="IPR004193">
    <property type="entry name" value="Glyco_hydro_13_N"/>
</dbReference>
<dbReference type="GO" id="GO:0005978">
    <property type="term" value="P:glycogen biosynthetic process"/>
    <property type="evidence" value="ECO:0007669"/>
    <property type="project" value="UniProtKB-UniRule"/>
</dbReference>
<dbReference type="GO" id="GO:0003844">
    <property type="term" value="F:1,4-alpha-glucan branching enzyme activity"/>
    <property type="evidence" value="ECO:0007669"/>
    <property type="project" value="UniProtKB-UniRule"/>
</dbReference>
<dbReference type="STRING" id="1855912.LuPra_01079"/>
<comment type="function">
    <text evidence="2 10">Catalyzes the formation of the alpha-1,6-glucosidic linkages in glycogen by scission of a 1,4-alpha-linked oligosaccharide from growing alpha-1,4-glucan chains and the subsequent attachment of the oligosaccharide to the alpha-1,6 position.</text>
</comment>
<dbReference type="Pfam" id="PF02806">
    <property type="entry name" value="Alpha-amylase_C"/>
    <property type="match status" value="1"/>
</dbReference>
<keyword evidence="8 10" id="KW-0320">Glycogen biosynthesis</keyword>
<dbReference type="UniPathway" id="UPA00164"/>
<dbReference type="GO" id="GO:0005829">
    <property type="term" value="C:cytosol"/>
    <property type="evidence" value="ECO:0007669"/>
    <property type="project" value="TreeGrafter"/>
</dbReference>
<dbReference type="PIRSF" id="PIRSF000463">
    <property type="entry name" value="GlgB"/>
    <property type="match status" value="1"/>
</dbReference>
<evidence type="ECO:0000256" key="9">
    <source>
        <dbReference type="ARBA" id="ARBA00023277"/>
    </source>
</evidence>
<dbReference type="InterPro" id="IPR006407">
    <property type="entry name" value="GlgB"/>
</dbReference>
<feature type="active site" description="Nucleophile" evidence="10 11">
    <location>
        <position position="411"/>
    </location>
</feature>
<dbReference type="InterPro" id="IPR006048">
    <property type="entry name" value="A-amylase/branching_C"/>
</dbReference>
<dbReference type="FunFam" id="2.60.40.1180:FF:000002">
    <property type="entry name" value="1,4-alpha-glucan branching enzyme GlgB"/>
    <property type="match status" value="1"/>
</dbReference>
<keyword evidence="5 10" id="KW-0321">Glycogen metabolism</keyword>
<dbReference type="NCBIfam" id="TIGR01515">
    <property type="entry name" value="branching_enzym"/>
    <property type="match status" value="1"/>
</dbReference>
<keyword evidence="7 10" id="KW-0808">Transferase</keyword>
<dbReference type="InterPro" id="IPR013783">
    <property type="entry name" value="Ig-like_fold"/>
</dbReference>
<evidence type="ECO:0000256" key="1">
    <source>
        <dbReference type="ARBA" id="ARBA00000826"/>
    </source>
</evidence>
<dbReference type="FunFam" id="3.20.20.80:FF:000003">
    <property type="entry name" value="1,4-alpha-glucan branching enzyme GlgB"/>
    <property type="match status" value="1"/>
</dbReference>
<evidence type="ECO:0000313" key="14">
    <source>
        <dbReference type="Proteomes" id="UP000076079"/>
    </source>
</evidence>
<dbReference type="EMBL" id="CP015136">
    <property type="protein sequence ID" value="AMY07896.1"/>
    <property type="molecule type" value="Genomic_DNA"/>
</dbReference>
<dbReference type="Gene3D" id="2.60.40.10">
    <property type="entry name" value="Immunoglobulins"/>
    <property type="match status" value="2"/>
</dbReference>
<dbReference type="InterPro" id="IPR017853">
    <property type="entry name" value="GH"/>
</dbReference>
<evidence type="ECO:0000256" key="6">
    <source>
        <dbReference type="ARBA" id="ARBA00022676"/>
    </source>
</evidence>
<evidence type="ECO:0000256" key="8">
    <source>
        <dbReference type="ARBA" id="ARBA00023056"/>
    </source>
</evidence>
<proteinExistence type="inferred from homology"/>
<evidence type="ECO:0000256" key="4">
    <source>
        <dbReference type="ARBA" id="ARBA00009000"/>
    </source>
</evidence>
<evidence type="ECO:0000256" key="5">
    <source>
        <dbReference type="ARBA" id="ARBA00022600"/>
    </source>
</evidence>
<evidence type="ECO:0000259" key="12">
    <source>
        <dbReference type="SMART" id="SM00642"/>
    </source>
</evidence>
<dbReference type="PATRIC" id="fig|1813736.3.peg.1126"/>
<dbReference type="InterPro" id="IPR006047">
    <property type="entry name" value="GH13_cat_dom"/>
</dbReference>
<dbReference type="CDD" id="cd11322">
    <property type="entry name" value="AmyAc_Glg_BE"/>
    <property type="match status" value="1"/>
</dbReference>
<dbReference type="NCBIfam" id="NF003811">
    <property type="entry name" value="PRK05402.1"/>
    <property type="match status" value="1"/>
</dbReference>
<dbReference type="Pfam" id="PF22019">
    <property type="entry name" value="GlgB_N"/>
    <property type="match status" value="1"/>
</dbReference>
<accession>A0A143PHK0</accession>
<evidence type="ECO:0000256" key="10">
    <source>
        <dbReference type="HAMAP-Rule" id="MF_00685"/>
    </source>
</evidence>
<dbReference type="InterPro" id="IPR037439">
    <property type="entry name" value="Branching_enzy"/>
</dbReference>
<keyword evidence="9 10" id="KW-0119">Carbohydrate metabolism</keyword>
<dbReference type="EC" id="2.4.1.18" evidence="10"/>
<dbReference type="OrthoDB" id="9800174at2"/>
<keyword evidence="6 10" id="KW-0328">Glycosyltransferase</keyword>